<accession>A0A856QVJ0</accession>
<dbReference type="KEGG" id="hbh:E4T21_03930"/>
<name>A0A856QVJ0_9GAMM</name>
<dbReference type="RefSeq" id="WP_205423449.1">
    <property type="nucleotide sequence ID" value="NZ_CP038437.2"/>
</dbReference>
<dbReference type="EMBL" id="CP038437">
    <property type="protein sequence ID" value="QEM83903.2"/>
    <property type="molecule type" value="Genomic_DNA"/>
</dbReference>
<protein>
    <recommendedName>
        <fullName evidence="4">DUF3311 domain-containing protein</fullName>
    </recommendedName>
</protein>
<feature type="transmembrane region" description="Helical" evidence="1">
    <location>
        <begin position="56"/>
        <end position="79"/>
    </location>
</feature>
<gene>
    <name evidence="2" type="ORF">E4T21_03930</name>
</gene>
<dbReference type="AlphaFoldDB" id="A0A856QVJ0"/>
<evidence type="ECO:0000313" key="3">
    <source>
        <dbReference type="Proteomes" id="UP000324285"/>
    </source>
</evidence>
<keyword evidence="1" id="KW-0812">Transmembrane</keyword>
<evidence type="ECO:0000313" key="2">
    <source>
        <dbReference type="EMBL" id="QEM83903.2"/>
    </source>
</evidence>
<keyword evidence="1" id="KW-1133">Transmembrane helix</keyword>
<keyword evidence="3" id="KW-1185">Reference proteome</keyword>
<keyword evidence="1" id="KW-0472">Membrane</keyword>
<evidence type="ECO:0000256" key="1">
    <source>
        <dbReference type="SAM" id="Phobius"/>
    </source>
</evidence>
<feature type="transmembrane region" description="Helical" evidence="1">
    <location>
        <begin position="27"/>
        <end position="44"/>
    </location>
</feature>
<sequence>MSQHMSPRREHASVSDAPNREPVRKPWIWIVIGLIIAISVPWYWPPGTLQPIVLGVPLWALIAVVGSVALCAFLSWACITQWSDSDDDTEPANDAEQE</sequence>
<organism evidence="2 3">
    <name type="scientific">Halomonas binhaiensis</name>
    <dbReference type="NCBI Taxonomy" id="2562282"/>
    <lineage>
        <taxon>Bacteria</taxon>
        <taxon>Pseudomonadati</taxon>
        <taxon>Pseudomonadota</taxon>
        <taxon>Gammaproteobacteria</taxon>
        <taxon>Oceanospirillales</taxon>
        <taxon>Halomonadaceae</taxon>
        <taxon>Halomonas</taxon>
    </lineage>
</organism>
<dbReference type="Proteomes" id="UP000324285">
    <property type="component" value="Chromosome"/>
</dbReference>
<reference evidence="2" key="1">
    <citation type="submission" date="2021-02" db="EMBL/GenBank/DDBJ databases">
        <title>Strain Y2R2, a novel species of the genus Halomonas.</title>
        <authorList>
            <person name="Huang H."/>
        </authorList>
    </citation>
    <scope>NUCLEOTIDE SEQUENCE</scope>
    <source>
        <strain evidence="2">Y2R2</strain>
    </source>
</reference>
<evidence type="ECO:0008006" key="4">
    <source>
        <dbReference type="Google" id="ProtNLM"/>
    </source>
</evidence>
<proteinExistence type="predicted"/>